<evidence type="ECO:0000256" key="1">
    <source>
        <dbReference type="SAM" id="MobiDB-lite"/>
    </source>
</evidence>
<dbReference type="Proteomes" id="UP000324748">
    <property type="component" value="Unassembled WGS sequence"/>
</dbReference>
<name>A0A5B0Q0P6_PUCGR</name>
<dbReference type="EMBL" id="VSWC01000035">
    <property type="protein sequence ID" value="KAA1106781.1"/>
    <property type="molecule type" value="Genomic_DNA"/>
</dbReference>
<protein>
    <submittedName>
        <fullName evidence="2">Uncharacterized protein</fullName>
    </submittedName>
</protein>
<evidence type="ECO:0000313" key="3">
    <source>
        <dbReference type="Proteomes" id="UP000324748"/>
    </source>
</evidence>
<evidence type="ECO:0000313" key="2">
    <source>
        <dbReference type="EMBL" id="KAA1106781.1"/>
    </source>
</evidence>
<feature type="region of interest" description="Disordered" evidence="1">
    <location>
        <begin position="1"/>
        <end position="62"/>
    </location>
</feature>
<organism evidence="2 3">
    <name type="scientific">Puccinia graminis f. sp. tritici</name>
    <dbReference type="NCBI Taxonomy" id="56615"/>
    <lineage>
        <taxon>Eukaryota</taxon>
        <taxon>Fungi</taxon>
        <taxon>Dikarya</taxon>
        <taxon>Basidiomycota</taxon>
        <taxon>Pucciniomycotina</taxon>
        <taxon>Pucciniomycetes</taxon>
        <taxon>Pucciniales</taxon>
        <taxon>Pucciniaceae</taxon>
        <taxon>Puccinia</taxon>
    </lineage>
</organism>
<gene>
    <name evidence="2" type="ORF">PGT21_000704</name>
</gene>
<feature type="compositionally biased region" description="Polar residues" evidence="1">
    <location>
        <begin position="1"/>
        <end position="18"/>
    </location>
</feature>
<keyword evidence="3" id="KW-1185">Reference proteome</keyword>
<reference evidence="2 3" key="1">
    <citation type="submission" date="2019-05" db="EMBL/GenBank/DDBJ databases">
        <title>Emergence of the Ug99 lineage of the wheat stem rust pathogen through somatic hybridization.</title>
        <authorList>
            <person name="Li F."/>
            <person name="Upadhyaya N.M."/>
            <person name="Sperschneider J."/>
            <person name="Matny O."/>
            <person name="Nguyen-Phuc H."/>
            <person name="Mago R."/>
            <person name="Raley C."/>
            <person name="Miller M.E."/>
            <person name="Silverstein K.A.T."/>
            <person name="Henningsen E."/>
            <person name="Hirsch C.D."/>
            <person name="Visser B."/>
            <person name="Pretorius Z.A."/>
            <person name="Steffenson B.J."/>
            <person name="Schwessinger B."/>
            <person name="Dodds P.N."/>
            <person name="Figueroa M."/>
        </authorList>
    </citation>
    <scope>NUCLEOTIDE SEQUENCE [LARGE SCALE GENOMIC DNA]</scope>
    <source>
        <strain evidence="2">21-0</strain>
    </source>
</reference>
<dbReference type="AlphaFoldDB" id="A0A5B0Q0P6"/>
<accession>A0A5B0Q0P6</accession>
<proteinExistence type="predicted"/>
<sequence>MAEASSGSTSLDFASKSQFRPPDHDQVRRGGGHSRNISTSPEAVDSDSDESFQCRGLHSKLA</sequence>
<comment type="caution">
    <text evidence="2">The sequence shown here is derived from an EMBL/GenBank/DDBJ whole genome shotgun (WGS) entry which is preliminary data.</text>
</comment>